<dbReference type="AlphaFoldDB" id="A0A0P0YV14"/>
<reference evidence="1" key="1">
    <citation type="journal article" date="2015" name="Proc. Natl. Acad. Sci. U.S.A.">
        <title>Bacterial clade with the ribosomal RNA operon on a small plasmid rather than the chromosome.</title>
        <authorList>
            <person name="Anda M."/>
            <person name="Ohtsubo Y."/>
            <person name="Okubo T."/>
            <person name="Sugawara M."/>
            <person name="Nagata Y."/>
            <person name="Tsuda M."/>
            <person name="Minamisawa K."/>
            <person name="Mitsui H."/>
        </authorList>
    </citation>
    <scope>NUCLEOTIDE SEQUENCE</scope>
    <source>
        <strain evidence="1">DSM 21988</strain>
    </source>
</reference>
<proteinExistence type="predicted"/>
<name>A0A0P0YV14_9HYPH</name>
<dbReference type="EMBL" id="LC066369">
    <property type="protein sequence ID" value="BAT25275.1"/>
    <property type="molecule type" value="Genomic_DNA"/>
</dbReference>
<sequence length="86" mass="9499">MGSFIRIPPTPAFKGDMEVVDKLGVLAERLRERHPEAERMVLEAADIILRDIEQACRQLGIEFDAVPTPRSALSLVHSDSSEPDAS</sequence>
<evidence type="ECO:0000313" key="1">
    <source>
        <dbReference type="EMBL" id="BAT25275.1"/>
    </source>
</evidence>
<accession>A0A0P0YV14</accession>
<dbReference type="RefSeq" id="WP_060610312.1">
    <property type="nucleotide sequence ID" value="NZ_BBWQ01000025.1"/>
</dbReference>
<protein>
    <submittedName>
        <fullName evidence="1">Uncharacterized protein</fullName>
    </submittedName>
</protein>
<organism evidence="1">
    <name type="scientific">Aureimonas altamirensis</name>
    <dbReference type="NCBI Taxonomy" id="370622"/>
    <lineage>
        <taxon>Bacteria</taxon>
        <taxon>Pseudomonadati</taxon>
        <taxon>Pseudomonadota</taxon>
        <taxon>Alphaproteobacteria</taxon>
        <taxon>Hyphomicrobiales</taxon>
        <taxon>Aurantimonadaceae</taxon>
        <taxon>Aureimonas</taxon>
    </lineage>
</organism>